<sequence>MNSNFFYTFPAIKGKQATRDFFIIMCPLKILSKLFIFNEEDLPPEHRAQRILNKTRIPEMASYIVNNPKDYVFSSLTASIDGDFEFSPIDKDFDEKIGTLKVAMDSRLLINDGQHRRAAIEEALKADSSLGNETISVVLFIDEGLNRSQQIFADLNKHAVNVSKSIGILYDSRDPIAMITKSLLEENNYLKHFTDKENPSLSKFSPKLFTLSSINETNKKLLNKLNTNDHKVVSFVNEFWNVLCENMKEWQFVFNKDTNPTLFRKDYISSNGVVLEALGLVGNYLYKNNAYDWKKILSNIKNIDWHRTNLDDWQNRVIGPTGRIVKSATYVRLTNNLIKTKLNIPLSKDEQKLENDCKRKVN</sequence>
<dbReference type="RefSeq" id="WP_069679909.1">
    <property type="nucleotide sequence ID" value="NZ_CP017253.2"/>
</dbReference>
<dbReference type="EMBL" id="CP017253">
    <property type="protein sequence ID" value="AOR23761.1"/>
    <property type="molecule type" value="Genomic_DNA"/>
</dbReference>
<dbReference type="NCBIfam" id="TIGR03233">
    <property type="entry name" value="DNA_S_dndB"/>
    <property type="match status" value="1"/>
</dbReference>
<evidence type="ECO:0000313" key="1">
    <source>
        <dbReference type="EMBL" id="AOR23761.1"/>
    </source>
</evidence>
<gene>
    <name evidence="1" type="primary">dndB</name>
    <name evidence="1" type="ORF">BGI42_08485</name>
</gene>
<reference evidence="2" key="1">
    <citation type="submission" date="2016-09" db="EMBL/GenBank/DDBJ databases">
        <title>Genomics of Clostridium taeniosporum, an organism which forms endospores with ribbon-like appendages.</title>
        <authorList>
            <person name="Walker J.R."/>
        </authorList>
    </citation>
    <scope>NUCLEOTIDE SEQUENCE [LARGE SCALE GENOMIC DNA]</scope>
    <source>
        <strain evidence="2">1/k</strain>
    </source>
</reference>
<dbReference type="CDD" id="cd16412">
    <property type="entry name" value="dndB"/>
    <property type="match status" value="1"/>
</dbReference>
<dbReference type="InterPro" id="IPR017601">
    <property type="entry name" value="DGQHR-contain_dom"/>
</dbReference>
<dbReference type="NCBIfam" id="TIGR03187">
    <property type="entry name" value="DGQHR"/>
    <property type="match status" value="1"/>
</dbReference>
<dbReference type="InterPro" id="IPR017642">
    <property type="entry name" value="DNA_S_mod_DndB"/>
</dbReference>
<dbReference type="AlphaFoldDB" id="A0A1D7XK94"/>
<accession>A0A1D7XK94</accession>
<organism evidence="1 2">
    <name type="scientific">Clostridium taeniosporum</name>
    <dbReference type="NCBI Taxonomy" id="394958"/>
    <lineage>
        <taxon>Bacteria</taxon>
        <taxon>Bacillati</taxon>
        <taxon>Bacillota</taxon>
        <taxon>Clostridia</taxon>
        <taxon>Eubacteriales</taxon>
        <taxon>Clostridiaceae</taxon>
        <taxon>Clostridium</taxon>
    </lineage>
</organism>
<dbReference type="Proteomes" id="UP000094652">
    <property type="component" value="Chromosome"/>
</dbReference>
<keyword evidence="2" id="KW-1185">Reference proteome</keyword>
<dbReference type="STRING" id="394958.BGI42_08485"/>
<dbReference type="Pfam" id="PF14072">
    <property type="entry name" value="DndB"/>
    <property type="match status" value="1"/>
</dbReference>
<name>A0A1D7XK94_9CLOT</name>
<evidence type="ECO:0000313" key="2">
    <source>
        <dbReference type="Proteomes" id="UP000094652"/>
    </source>
</evidence>
<proteinExistence type="predicted"/>
<dbReference type="OrthoDB" id="3524978at2"/>
<dbReference type="REBASE" id="226688">
    <property type="entry name" value="M.Cta1kDndBP"/>
</dbReference>
<dbReference type="KEGG" id="ctae:BGI42_08485"/>
<protein>
    <submittedName>
        <fullName evidence="1">DNA sulfur modification protein DndB</fullName>
    </submittedName>
</protein>